<proteinExistence type="predicted"/>
<reference evidence="1 2" key="1">
    <citation type="journal article" date="2012" name="J. Bacteriol.">
        <title>Genome sequence of the pathogenic Herbaspirillum seropedicae strain Os34, isolated from rice roots.</title>
        <authorList>
            <person name="Ye W."/>
            <person name="Ye S."/>
            <person name="Liu J."/>
            <person name="Chang S."/>
            <person name="Chen M."/>
            <person name="Zhu B."/>
            <person name="Guo L."/>
            <person name="An Q."/>
        </authorList>
    </citation>
    <scope>NUCLEOTIDE SEQUENCE [LARGE SCALE GENOMIC DNA]</scope>
    <source>
        <strain evidence="1 2">Os34</strain>
    </source>
</reference>
<evidence type="ECO:0000313" key="1">
    <source>
        <dbReference type="EMBL" id="QJQ00238.1"/>
    </source>
</evidence>
<dbReference type="AlphaFoldDB" id="A0A6M3ZNQ7"/>
<gene>
    <name evidence="1" type="ORF">C798_08345</name>
</gene>
<sequence>MLDMKLMYRHFVAFLILLALSKNALAGYDLHVTRKEYWADKGGAVITYTEWQSYVQRDGAIQKDSQNSEYDFIVMTNGDSFPIWYNPRLGELSTKNPSDVAIEKLKQIANELKAKVQGDDGELYP</sequence>
<dbReference type="Proteomes" id="UP000501648">
    <property type="component" value="Chromosome"/>
</dbReference>
<protein>
    <submittedName>
        <fullName evidence="1">Uncharacterized protein</fullName>
    </submittedName>
</protein>
<dbReference type="EMBL" id="CP008956">
    <property type="protein sequence ID" value="QJQ00238.1"/>
    <property type="molecule type" value="Genomic_DNA"/>
</dbReference>
<dbReference type="RefSeq" id="WP_017454417.1">
    <property type="nucleotide sequence ID" value="NZ_CP008956.1"/>
</dbReference>
<name>A0A6M3ZNQ7_9BURK</name>
<evidence type="ECO:0000313" key="2">
    <source>
        <dbReference type="Proteomes" id="UP000501648"/>
    </source>
</evidence>
<organism evidence="1 2">
    <name type="scientific">Herbaspirillum rubrisubalbicans Os34</name>
    <dbReference type="NCBI Taxonomy" id="1235827"/>
    <lineage>
        <taxon>Bacteria</taxon>
        <taxon>Pseudomonadati</taxon>
        <taxon>Pseudomonadota</taxon>
        <taxon>Betaproteobacteria</taxon>
        <taxon>Burkholderiales</taxon>
        <taxon>Oxalobacteraceae</taxon>
        <taxon>Herbaspirillum</taxon>
    </lineage>
</organism>
<accession>A0A6M3ZNQ7</accession>